<accession>A0A158A0G2</accession>
<name>A0A158A0G2_9BURK</name>
<reference evidence="2" key="1">
    <citation type="submission" date="2016-01" db="EMBL/GenBank/DDBJ databases">
        <authorList>
            <person name="Peeters C."/>
        </authorList>
    </citation>
    <scope>NUCLEOTIDE SEQUENCE</scope>
    <source>
        <strain evidence="2">LMG 29321</strain>
    </source>
</reference>
<sequence length="453" mass="49252">MKDEIKILTPNGILGYGIPAADFWRGIERAPDAMIVDGGSTDPGPYLLGLPKTLVTREAYLRDLSLMLEACATRKIPIYISSAGGPGIREHVDFMVDVIAEIANREGYRFKVAKIYSDVDPSYVRDALSEGRITPCASAPELQVSDVGASSHIVAQMGAEPFAKALREHPDLDIIVAGRAYDPAPFAGLCMLHGIDPGIYWHMGKIVECGANCAEPKGKVILATIRRDSFDLEPMSPRERCTPASVAAHTLYEKTRPDLLTGPGGVLDLREATYEQITDRAVRVRGSRFIPADDYTVKLEGAGVVGMRTIFIGGIRDPILIEQIDDFLERVKQEAEETYPELRSGEATLNFHVYGKNGVMGSFEPLVNAVPHEIGLLGEVTAANQDLANAICSSVRIDVLHTPYPGQVATAGNFAIPLNPPENPIGPVCRFTVYHVMKIDSAESLFPIEIVEI</sequence>
<dbReference type="AlphaFoldDB" id="A0A158A0G2"/>
<feature type="domain" description="Acyclic terpene utilisation N-terminal" evidence="1">
    <location>
        <begin position="60"/>
        <end position="194"/>
    </location>
</feature>
<protein>
    <recommendedName>
        <fullName evidence="1">Acyclic terpene utilisation N-terminal domain-containing protein</fullName>
    </recommendedName>
</protein>
<dbReference type="EMBL" id="FCOX02000004">
    <property type="protein sequence ID" value="SAK51294.1"/>
    <property type="molecule type" value="Genomic_DNA"/>
</dbReference>
<proteinExistence type="predicted"/>
<dbReference type="InterPro" id="IPR010839">
    <property type="entry name" value="AtuA_N"/>
</dbReference>
<evidence type="ECO:0000313" key="2">
    <source>
        <dbReference type="EMBL" id="SAK51294.1"/>
    </source>
</evidence>
<gene>
    <name evidence="2" type="ORF">AWB78_01113</name>
</gene>
<dbReference type="OrthoDB" id="9763456at2"/>
<dbReference type="Proteomes" id="UP000071859">
    <property type="component" value="Unassembled WGS sequence"/>
</dbReference>
<evidence type="ECO:0000313" key="3">
    <source>
        <dbReference type="Proteomes" id="UP000071859"/>
    </source>
</evidence>
<evidence type="ECO:0000259" key="1">
    <source>
        <dbReference type="Pfam" id="PF07287"/>
    </source>
</evidence>
<keyword evidence="3" id="KW-1185">Reference proteome</keyword>
<dbReference type="RefSeq" id="WP_062603471.1">
    <property type="nucleotide sequence ID" value="NZ_FCOX02000004.1"/>
</dbReference>
<dbReference type="Pfam" id="PF07287">
    <property type="entry name" value="AtuA"/>
    <property type="match status" value="1"/>
</dbReference>
<organism evidence="2 3">
    <name type="scientific">Caballeronia calidae</name>
    <dbReference type="NCBI Taxonomy" id="1777139"/>
    <lineage>
        <taxon>Bacteria</taxon>
        <taxon>Pseudomonadati</taxon>
        <taxon>Pseudomonadota</taxon>
        <taxon>Betaproteobacteria</taxon>
        <taxon>Burkholderiales</taxon>
        <taxon>Burkholderiaceae</taxon>
        <taxon>Caballeronia</taxon>
    </lineage>
</organism>
<comment type="caution">
    <text evidence="2">The sequence shown here is derived from an EMBL/GenBank/DDBJ whole genome shotgun (WGS) entry which is preliminary data.</text>
</comment>